<feature type="non-terminal residue" evidence="1">
    <location>
        <position position="277"/>
    </location>
</feature>
<proteinExistence type="predicted"/>
<accession>A0A382W516</accession>
<name>A0A382W516_9ZZZZ</name>
<dbReference type="AlphaFoldDB" id="A0A382W516"/>
<evidence type="ECO:0000313" key="1">
    <source>
        <dbReference type="EMBL" id="SVD53211.1"/>
    </source>
</evidence>
<gene>
    <name evidence="1" type="ORF">METZ01_LOCUS406065</name>
</gene>
<dbReference type="EMBL" id="UINC01156662">
    <property type="protein sequence ID" value="SVD53211.1"/>
    <property type="molecule type" value="Genomic_DNA"/>
</dbReference>
<protein>
    <submittedName>
        <fullName evidence="1">Uncharacterized protein</fullName>
    </submittedName>
</protein>
<reference evidence="1" key="1">
    <citation type="submission" date="2018-05" db="EMBL/GenBank/DDBJ databases">
        <authorList>
            <person name="Lanie J.A."/>
            <person name="Ng W.-L."/>
            <person name="Kazmierczak K.M."/>
            <person name="Andrzejewski T.M."/>
            <person name="Davidsen T.M."/>
            <person name="Wayne K.J."/>
            <person name="Tettelin H."/>
            <person name="Glass J.I."/>
            <person name="Rusch D."/>
            <person name="Podicherti R."/>
            <person name="Tsui H.-C.T."/>
            <person name="Winkler M.E."/>
        </authorList>
    </citation>
    <scope>NUCLEOTIDE SEQUENCE</scope>
</reference>
<sequence length="277" mass="31466">MTSQVGLLNRNSVALASDSATAWGVEQFAPVYNTSEKIYQLAGRQPVGYMNYNQGSFMGHSWDRIFGMYREHMFTPPKGNKRHEHKELDRIFGGEVLVHEEEYVEYKEDSKNPGYVEHFLKFLEEECKLDDDGLELQYMIEEIKALIVDHMPPLGRLVENLDAPKDLRVVNEPDELFSLRDEQFELTAETLGGITDMAQHLIGERLELLGDEERDSFEPLEKSEEVLLDALVNEFTGLGLPPTPELREALSNIGGFHLASGRFPWQGMRGFSGITIA</sequence>
<organism evidence="1">
    <name type="scientific">marine metagenome</name>
    <dbReference type="NCBI Taxonomy" id="408172"/>
    <lineage>
        <taxon>unclassified sequences</taxon>
        <taxon>metagenomes</taxon>
        <taxon>ecological metagenomes</taxon>
    </lineage>
</organism>